<dbReference type="InterPro" id="IPR050360">
    <property type="entry name" value="MFS_Sugar_Transporters"/>
</dbReference>
<feature type="domain" description="Major facilitator superfamily (MFS) profile" evidence="7">
    <location>
        <begin position="1"/>
        <end position="457"/>
    </location>
</feature>
<dbReference type="PANTHER" id="PTHR48022">
    <property type="entry name" value="PLASTIDIC GLUCOSE TRANSPORTER 4"/>
    <property type="match status" value="1"/>
</dbReference>
<gene>
    <name evidence="8" type="ORF">D0863_01493</name>
</gene>
<evidence type="ECO:0000256" key="5">
    <source>
        <dbReference type="ARBA" id="ARBA00023136"/>
    </source>
</evidence>
<dbReference type="OrthoDB" id="5296287at2759"/>
<proteinExistence type="inferred from homology"/>
<evidence type="ECO:0000256" key="2">
    <source>
        <dbReference type="ARBA" id="ARBA00010992"/>
    </source>
</evidence>
<dbReference type="InterPro" id="IPR005829">
    <property type="entry name" value="Sugar_transporter_CS"/>
</dbReference>
<evidence type="ECO:0000259" key="7">
    <source>
        <dbReference type="PROSITE" id="PS50850"/>
    </source>
</evidence>
<feature type="transmembrane region" description="Helical" evidence="6">
    <location>
        <begin position="402"/>
        <end position="422"/>
    </location>
</feature>
<feature type="transmembrane region" description="Helical" evidence="6">
    <location>
        <begin position="106"/>
        <end position="124"/>
    </location>
</feature>
<feature type="transmembrane region" description="Helical" evidence="6">
    <location>
        <begin position="79"/>
        <end position="100"/>
    </location>
</feature>
<dbReference type="PROSITE" id="PS00216">
    <property type="entry name" value="SUGAR_TRANSPORT_1"/>
    <property type="match status" value="1"/>
</dbReference>
<dbReference type="Proteomes" id="UP000269276">
    <property type="component" value="Unassembled WGS sequence"/>
</dbReference>
<dbReference type="PROSITE" id="PS00217">
    <property type="entry name" value="SUGAR_TRANSPORT_2"/>
    <property type="match status" value="1"/>
</dbReference>
<feature type="transmembrane region" description="Helical" evidence="6">
    <location>
        <begin position="434"/>
        <end position="453"/>
    </location>
</feature>
<evidence type="ECO:0000256" key="3">
    <source>
        <dbReference type="ARBA" id="ARBA00022692"/>
    </source>
</evidence>
<accession>A0A3M7EKY9</accession>
<dbReference type="VEuPathDB" id="FungiDB:BTJ68_01341"/>
<feature type="transmembrane region" description="Helical" evidence="6">
    <location>
        <begin position="173"/>
        <end position="190"/>
    </location>
</feature>
<evidence type="ECO:0000256" key="6">
    <source>
        <dbReference type="SAM" id="Phobius"/>
    </source>
</evidence>
<feature type="transmembrane region" description="Helical" evidence="6">
    <location>
        <begin position="366"/>
        <end position="390"/>
    </location>
</feature>
<protein>
    <recommendedName>
        <fullName evidence="7">Major facilitator superfamily (MFS) profile domain-containing protein</fullName>
    </recommendedName>
</protein>
<organism evidence="8 9">
    <name type="scientific">Hortaea werneckii</name>
    <name type="common">Black yeast</name>
    <name type="synonym">Cladosporium werneckii</name>
    <dbReference type="NCBI Taxonomy" id="91943"/>
    <lineage>
        <taxon>Eukaryota</taxon>
        <taxon>Fungi</taxon>
        <taxon>Dikarya</taxon>
        <taxon>Ascomycota</taxon>
        <taxon>Pezizomycotina</taxon>
        <taxon>Dothideomycetes</taxon>
        <taxon>Dothideomycetidae</taxon>
        <taxon>Mycosphaerellales</taxon>
        <taxon>Teratosphaeriaceae</taxon>
        <taxon>Hortaea</taxon>
    </lineage>
</organism>
<dbReference type="SUPFAM" id="SSF103473">
    <property type="entry name" value="MFS general substrate transporter"/>
    <property type="match status" value="1"/>
</dbReference>
<dbReference type="InterPro" id="IPR036259">
    <property type="entry name" value="MFS_trans_sf"/>
</dbReference>
<dbReference type="GO" id="GO:0005351">
    <property type="term" value="F:carbohydrate:proton symporter activity"/>
    <property type="evidence" value="ECO:0007669"/>
    <property type="project" value="TreeGrafter"/>
</dbReference>
<feature type="transmembrane region" description="Helical" evidence="6">
    <location>
        <begin position="47"/>
        <end position="67"/>
    </location>
</feature>
<keyword evidence="3 6" id="KW-0812">Transmembrane</keyword>
<feature type="transmembrane region" description="Helical" evidence="6">
    <location>
        <begin position="295"/>
        <end position="319"/>
    </location>
</feature>
<dbReference type="EMBL" id="QWIP01000028">
    <property type="protein sequence ID" value="RMY77182.1"/>
    <property type="molecule type" value="Genomic_DNA"/>
</dbReference>
<dbReference type="PROSITE" id="PS50850">
    <property type="entry name" value="MFS"/>
    <property type="match status" value="1"/>
</dbReference>
<dbReference type="AlphaFoldDB" id="A0A3M7EKY9"/>
<keyword evidence="4 6" id="KW-1133">Transmembrane helix</keyword>
<keyword evidence="5 6" id="KW-0472">Membrane</keyword>
<dbReference type="InterPro" id="IPR005828">
    <property type="entry name" value="MFS_sugar_transport-like"/>
</dbReference>
<evidence type="ECO:0000256" key="4">
    <source>
        <dbReference type="ARBA" id="ARBA00022989"/>
    </source>
</evidence>
<reference evidence="8 9" key="1">
    <citation type="journal article" date="2018" name="BMC Genomics">
        <title>Genomic evidence for intraspecific hybridization in a clonal and extremely halotolerant yeast.</title>
        <authorList>
            <person name="Gostincar C."/>
            <person name="Stajich J.E."/>
            <person name="Zupancic J."/>
            <person name="Zalar P."/>
            <person name="Gunde-Cimerman N."/>
        </authorList>
    </citation>
    <scope>NUCLEOTIDE SEQUENCE [LARGE SCALE GENOMIC DNA]</scope>
    <source>
        <strain evidence="8 9">EXF-2682</strain>
    </source>
</reference>
<comment type="caution">
    <text evidence="8">The sequence shown here is derived from an EMBL/GenBank/DDBJ whole genome shotgun (WGS) entry which is preliminary data.</text>
</comment>
<dbReference type="Gene3D" id="1.20.1250.20">
    <property type="entry name" value="MFS general substrate transporter like domains"/>
    <property type="match status" value="1"/>
</dbReference>
<dbReference type="Pfam" id="PF00083">
    <property type="entry name" value="Sugar_tr"/>
    <property type="match status" value="1"/>
</dbReference>
<evidence type="ECO:0000313" key="8">
    <source>
        <dbReference type="EMBL" id="RMY77182.1"/>
    </source>
</evidence>
<dbReference type="PANTHER" id="PTHR48022:SF59">
    <property type="entry name" value="MAJOR FACILITATOR SUPERFAMILY (MFS) PROFILE DOMAIN-CONTAINING PROTEIN"/>
    <property type="match status" value="1"/>
</dbReference>
<sequence>MSGSNNLIARTSQAVRDTPRKVFNFYLYFCNAIVISLSGVAKGFDEGWIVSIATAGAVFGCLSCTWLNTRMGRRRVLQLFTVIYIAGILGQTLCGGSLGGMYGSRIVAGFGIGGTTVVPSVYLSEIAPKSIRGLMTVQYACGQQLGVVLGFFINHGVTKHHEGTNVQWMLPTALQLVPAVIWGAGSLFVVESPPNRKMEAVRSLERLRKLPIDHPLVAAEWDAMQSQIDYETESVAGTSVIDMFRETMGSAENRRRFMLMLMAHTFGQWSGANAITQYSPTIFGYLGVPSGELRFLTTGVYGLVKFSITFSFSVVVVDFVGRRRALFTGISLQIITLTFVGAYLGVTTGMSSEEIEQDPNLSRTSTAAIVAIFFHAVGWSIGWFTMPYLINNDILPTRIRSFNMSYFMALHWAWYFGCSEAMPSLLAATDRYGAFAYFASICVCSLIFAFFCMPLSQEFVVTSCSKLIMTIRKPPRPLYTIWKVAYPTDEDVAQISVAPDEKAMQFETEHYEKADKRTPTVHEYSGGRLIFLNRRIHWLVIS</sequence>
<comment type="similarity">
    <text evidence="2">Belongs to the major facilitator superfamily. Sugar transporter (TC 2.A.1.1) family.</text>
</comment>
<feature type="transmembrane region" description="Helical" evidence="6">
    <location>
        <begin position="21"/>
        <end position="41"/>
    </location>
</feature>
<comment type="subcellular location">
    <subcellularLocation>
        <location evidence="1">Membrane</location>
        <topology evidence="1">Multi-pass membrane protein</topology>
    </subcellularLocation>
</comment>
<feature type="transmembrane region" description="Helical" evidence="6">
    <location>
        <begin position="136"/>
        <end position="153"/>
    </location>
</feature>
<dbReference type="InterPro" id="IPR020846">
    <property type="entry name" value="MFS_dom"/>
</dbReference>
<name>A0A3M7EKY9_HORWE</name>
<dbReference type="GO" id="GO:0016020">
    <property type="term" value="C:membrane"/>
    <property type="evidence" value="ECO:0007669"/>
    <property type="project" value="UniProtKB-SubCell"/>
</dbReference>
<evidence type="ECO:0000313" key="9">
    <source>
        <dbReference type="Proteomes" id="UP000269276"/>
    </source>
</evidence>
<evidence type="ECO:0000256" key="1">
    <source>
        <dbReference type="ARBA" id="ARBA00004141"/>
    </source>
</evidence>
<feature type="transmembrane region" description="Helical" evidence="6">
    <location>
        <begin position="326"/>
        <end position="346"/>
    </location>
</feature>